<protein>
    <recommendedName>
        <fullName evidence="2">Cytochrome bc1 complex Rieske iron-sulfur subunit</fullName>
    </recommendedName>
    <alternativeName>
        <fullName evidence="8">Cytochrome bc1 reductase complex subunit QcrA</fullName>
    </alternativeName>
</protein>
<evidence type="ECO:0000259" key="11">
    <source>
        <dbReference type="PROSITE" id="PS51296"/>
    </source>
</evidence>
<evidence type="ECO:0000256" key="6">
    <source>
        <dbReference type="ARBA" id="ARBA00023014"/>
    </source>
</evidence>
<dbReference type="GO" id="GO:0046872">
    <property type="term" value="F:metal ion binding"/>
    <property type="evidence" value="ECO:0007669"/>
    <property type="project" value="UniProtKB-KW"/>
</dbReference>
<organism evidence="12 13">
    <name type="scientific">Nonomuraea montanisoli</name>
    <dbReference type="NCBI Taxonomy" id="2741721"/>
    <lineage>
        <taxon>Bacteria</taxon>
        <taxon>Bacillati</taxon>
        <taxon>Actinomycetota</taxon>
        <taxon>Actinomycetes</taxon>
        <taxon>Streptosporangiales</taxon>
        <taxon>Streptosporangiaceae</taxon>
        <taxon>Nonomuraea</taxon>
    </lineage>
</organism>
<dbReference type="InterPro" id="IPR006311">
    <property type="entry name" value="TAT_signal"/>
</dbReference>
<dbReference type="InterPro" id="IPR005805">
    <property type="entry name" value="Rieske_Fe-S_prot_C"/>
</dbReference>
<dbReference type="InterPro" id="IPR017941">
    <property type="entry name" value="Rieske_2Fe-2S"/>
</dbReference>
<evidence type="ECO:0000256" key="1">
    <source>
        <dbReference type="ARBA" id="ARBA00002494"/>
    </source>
</evidence>
<accession>A0A7Y6M384</accession>
<comment type="caution">
    <text evidence="12">The sequence shown here is derived from an EMBL/GenBank/DDBJ whole genome shotgun (WGS) entry which is preliminary data.</text>
</comment>
<dbReference type="CDD" id="cd03467">
    <property type="entry name" value="Rieske"/>
    <property type="match status" value="1"/>
</dbReference>
<dbReference type="PROSITE" id="PS51318">
    <property type="entry name" value="TAT"/>
    <property type="match status" value="1"/>
</dbReference>
<keyword evidence="4" id="KW-0479">Metal-binding</keyword>
<dbReference type="GO" id="GO:0016020">
    <property type="term" value="C:membrane"/>
    <property type="evidence" value="ECO:0007669"/>
    <property type="project" value="InterPro"/>
</dbReference>
<dbReference type="GO" id="GO:0016705">
    <property type="term" value="F:oxidoreductase activity, acting on paired donors, with incorporation or reduction of molecular oxygen"/>
    <property type="evidence" value="ECO:0007669"/>
    <property type="project" value="UniProtKB-ARBA"/>
</dbReference>
<name>A0A7Y6M384_9ACTN</name>
<gene>
    <name evidence="12" type="ORF">HTZ77_12440</name>
</gene>
<dbReference type="GO" id="GO:0004497">
    <property type="term" value="F:monooxygenase activity"/>
    <property type="evidence" value="ECO:0007669"/>
    <property type="project" value="UniProtKB-ARBA"/>
</dbReference>
<dbReference type="FunFam" id="2.102.10.10:FF:000016">
    <property type="entry name" value="Nitrite reductase/ring-hydroxylating ferredoxin subunit"/>
    <property type="match status" value="1"/>
</dbReference>
<proteinExistence type="predicted"/>
<comment type="function">
    <text evidence="1">Iron-sulfur subunit of the cytochrome bc1 complex, an essential component of the respiratory electron transport chain required for ATP synthesis. The bc1 complex catalyzes the oxidation of menaquinol and the reduction of cytochrome c in the respiratory chain. The bc1 complex operates through a Q-cycle mechanism that couples electron transfer to generation of the proton gradient that drives ATP synthesis.</text>
</comment>
<evidence type="ECO:0000256" key="4">
    <source>
        <dbReference type="ARBA" id="ARBA00022723"/>
    </source>
</evidence>
<evidence type="ECO:0000256" key="5">
    <source>
        <dbReference type="ARBA" id="ARBA00023004"/>
    </source>
</evidence>
<dbReference type="EMBL" id="JABWGN010000004">
    <property type="protein sequence ID" value="NUW32236.1"/>
    <property type="molecule type" value="Genomic_DNA"/>
</dbReference>
<evidence type="ECO:0000256" key="7">
    <source>
        <dbReference type="ARBA" id="ARBA00023157"/>
    </source>
</evidence>
<dbReference type="RefSeq" id="WP_175589643.1">
    <property type="nucleotide sequence ID" value="NZ_JABWGN010000004.1"/>
</dbReference>
<dbReference type="AlphaFoldDB" id="A0A7Y6M384"/>
<dbReference type="PROSITE" id="PS51296">
    <property type="entry name" value="RIESKE"/>
    <property type="match status" value="1"/>
</dbReference>
<sequence>MADDLQSRRAVIAGVGVGGLSLALTACGGGESGSTTATESTGQSTSGSGAPSAGSTGSSAGGALAKTGDIPVGGGTIFKEQKIVVVQPAAGQFKAFSAVCTHKGCLVAKVADGTIDCPCHGSKFKIQDGAVAGGPADQPLPEKQIKVEGDQITLA</sequence>
<dbReference type="Gene3D" id="2.102.10.10">
    <property type="entry name" value="Rieske [2Fe-2S] iron-sulphur domain"/>
    <property type="match status" value="1"/>
</dbReference>
<evidence type="ECO:0000256" key="2">
    <source>
        <dbReference type="ARBA" id="ARBA00015816"/>
    </source>
</evidence>
<evidence type="ECO:0000256" key="8">
    <source>
        <dbReference type="ARBA" id="ARBA00029586"/>
    </source>
</evidence>
<evidence type="ECO:0000256" key="9">
    <source>
        <dbReference type="ARBA" id="ARBA00034078"/>
    </source>
</evidence>
<evidence type="ECO:0000313" key="13">
    <source>
        <dbReference type="Proteomes" id="UP000586042"/>
    </source>
</evidence>
<evidence type="ECO:0000313" key="12">
    <source>
        <dbReference type="EMBL" id="NUW32236.1"/>
    </source>
</evidence>
<dbReference type="SUPFAM" id="SSF50022">
    <property type="entry name" value="ISP domain"/>
    <property type="match status" value="1"/>
</dbReference>
<reference evidence="12 13" key="1">
    <citation type="submission" date="2020-06" db="EMBL/GenBank/DDBJ databases">
        <title>Nonomuraea sp. SMC257, a novel actinomycete isolated from soil.</title>
        <authorList>
            <person name="Chanama M."/>
        </authorList>
    </citation>
    <scope>NUCLEOTIDE SEQUENCE [LARGE SCALE GENOMIC DNA]</scope>
    <source>
        <strain evidence="12 13">SMC257</strain>
    </source>
</reference>
<feature type="region of interest" description="Disordered" evidence="10">
    <location>
        <begin position="33"/>
        <end position="65"/>
    </location>
</feature>
<keyword evidence="6" id="KW-0411">Iron-sulfur</keyword>
<keyword evidence="5" id="KW-0408">Iron</keyword>
<keyword evidence="7" id="KW-1015">Disulfide bond</keyword>
<keyword evidence="3" id="KW-0001">2Fe-2S</keyword>
<evidence type="ECO:0000256" key="3">
    <source>
        <dbReference type="ARBA" id="ARBA00022714"/>
    </source>
</evidence>
<dbReference type="InterPro" id="IPR036922">
    <property type="entry name" value="Rieske_2Fe-2S_sf"/>
</dbReference>
<dbReference type="PRINTS" id="PR00162">
    <property type="entry name" value="RIESKE"/>
</dbReference>
<comment type="cofactor">
    <cofactor evidence="9">
        <name>[2Fe-2S] cluster</name>
        <dbReference type="ChEBI" id="CHEBI:190135"/>
    </cofactor>
</comment>
<evidence type="ECO:0000256" key="10">
    <source>
        <dbReference type="SAM" id="MobiDB-lite"/>
    </source>
</evidence>
<dbReference type="PANTHER" id="PTHR10134">
    <property type="entry name" value="CYTOCHROME B-C1 COMPLEX SUBUNIT RIESKE, MITOCHONDRIAL"/>
    <property type="match status" value="1"/>
</dbReference>
<dbReference type="Pfam" id="PF00355">
    <property type="entry name" value="Rieske"/>
    <property type="match status" value="1"/>
</dbReference>
<dbReference type="InterPro" id="IPR014349">
    <property type="entry name" value="Rieske_Fe-S_prot"/>
</dbReference>
<dbReference type="GO" id="GO:0051537">
    <property type="term" value="F:2 iron, 2 sulfur cluster binding"/>
    <property type="evidence" value="ECO:0007669"/>
    <property type="project" value="UniProtKB-KW"/>
</dbReference>
<feature type="domain" description="Rieske" evidence="11">
    <location>
        <begin position="62"/>
        <end position="154"/>
    </location>
</feature>
<keyword evidence="13" id="KW-1185">Reference proteome</keyword>
<dbReference type="Proteomes" id="UP000586042">
    <property type="component" value="Unassembled WGS sequence"/>
</dbReference>